<dbReference type="AlphaFoldDB" id="A0A379MW59"/>
<dbReference type="EMBL" id="UGVL01000001">
    <property type="protein sequence ID" value="SUE35110.1"/>
    <property type="molecule type" value="Genomic_DNA"/>
</dbReference>
<keyword evidence="2" id="KW-1185">Reference proteome</keyword>
<accession>A0A379MW59</accession>
<proteinExistence type="predicted"/>
<sequence length="78" mass="8729">MSFADGRLCFFARLCCEDLGFSGRLMSAGHLLFGVTKKESKEVAGNAIPRSRLPSDRKIAHSRVSSLYPYFDTNVRSR</sequence>
<evidence type="ECO:0000313" key="2">
    <source>
        <dbReference type="Proteomes" id="UP000255233"/>
    </source>
</evidence>
<reference evidence="1 2" key="1">
    <citation type="submission" date="2018-06" db="EMBL/GenBank/DDBJ databases">
        <authorList>
            <consortium name="Pathogen Informatics"/>
            <person name="Doyle S."/>
        </authorList>
    </citation>
    <scope>NUCLEOTIDE SEQUENCE [LARGE SCALE GENOMIC DNA]</scope>
    <source>
        <strain evidence="1 2">NCTC11190</strain>
    </source>
</reference>
<name>A0A379MW59_9BACT</name>
<protein>
    <submittedName>
        <fullName evidence="1">Uncharacterized protein</fullName>
    </submittedName>
</protein>
<dbReference type="Proteomes" id="UP000255233">
    <property type="component" value="Unassembled WGS sequence"/>
</dbReference>
<gene>
    <name evidence="1" type="ORF">NCTC11190_02356</name>
</gene>
<evidence type="ECO:0000313" key="1">
    <source>
        <dbReference type="EMBL" id="SUE35110.1"/>
    </source>
</evidence>
<organism evidence="1 2">
    <name type="scientific">Rikenella microfusus</name>
    <dbReference type="NCBI Taxonomy" id="28139"/>
    <lineage>
        <taxon>Bacteria</taxon>
        <taxon>Pseudomonadati</taxon>
        <taxon>Bacteroidota</taxon>
        <taxon>Bacteroidia</taxon>
        <taxon>Bacteroidales</taxon>
        <taxon>Rikenellaceae</taxon>
        <taxon>Rikenella</taxon>
    </lineage>
</organism>